<reference evidence="1 2" key="1">
    <citation type="submission" date="2019-01" db="EMBL/GenBank/DDBJ databases">
        <authorList>
            <person name="Brito A."/>
        </authorList>
    </citation>
    <scope>NUCLEOTIDE SEQUENCE [LARGE SCALE GENOMIC DNA]</scope>
    <source>
        <strain evidence="1">1</strain>
    </source>
</reference>
<evidence type="ECO:0000313" key="1">
    <source>
        <dbReference type="EMBL" id="VEP16819.1"/>
    </source>
</evidence>
<accession>A0A563VZG6</accession>
<dbReference type="EMBL" id="CAACVJ010000445">
    <property type="protein sequence ID" value="VEP16819.1"/>
    <property type="molecule type" value="Genomic_DNA"/>
</dbReference>
<evidence type="ECO:0000313" key="2">
    <source>
        <dbReference type="Proteomes" id="UP000320055"/>
    </source>
</evidence>
<name>A0A563VZG6_9CYAN</name>
<sequence>MRAGLPMRAVNNLGQPQSKELDMASITDIASALGLGFAVARPSVSP</sequence>
<organism evidence="1 2">
    <name type="scientific">Hyella patelloides LEGE 07179</name>
    <dbReference type="NCBI Taxonomy" id="945734"/>
    <lineage>
        <taxon>Bacteria</taxon>
        <taxon>Bacillati</taxon>
        <taxon>Cyanobacteriota</taxon>
        <taxon>Cyanophyceae</taxon>
        <taxon>Pleurocapsales</taxon>
        <taxon>Hyellaceae</taxon>
        <taxon>Hyella</taxon>
    </lineage>
</organism>
<proteinExistence type="predicted"/>
<protein>
    <submittedName>
        <fullName evidence="1">Uncharacterized protein</fullName>
    </submittedName>
</protein>
<keyword evidence="2" id="KW-1185">Reference proteome</keyword>
<dbReference type="Proteomes" id="UP000320055">
    <property type="component" value="Unassembled WGS sequence"/>
</dbReference>
<gene>
    <name evidence="1" type="ORF">H1P_50024</name>
</gene>
<dbReference type="AlphaFoldDB" id="A0A563VZG6"/>